<reference evidence="3" key="1">
    <citation type="submission" date="2017-09" db="EMBL/GenBank/DDBJ databases">
        <title>Depth-based differentiation of microbial function through sediment-hosted aquifers and enrichment of novel symbionts in the deep terrestrial subsurface.</title>
        <authorList>
            <person name="Probst A.J."/>
            <person name="Ladd B."/>
            <person name="Jarett J.K."/>
            <person name="Geller-Mcgrath D.E."/>
            <person name="Sieber C.M.K."/>
            <person name="Emerson J.B."/>
            <person name="Anantharaman K."/>
            <person name="Thomas B.C."/>
            <person name="Malmstrom R."/>
            <person name="Stieglmeier M."/>
            <person name="Klingl A."/>
            <person name="Woyke T."/>
            <person name="Ryan C.M."/>
            <person name="Banfield J.F."/>
        </authorList>
    </citation>
    <scope>NUCLEOTIDE SEQUENCE [LARGE SCALE GENOMIC DNA]</scope>
</reference>
<protein>
    <submittedName>
        <fullName evidence="2">Uncharacterized protein</fullName>
    </submittedName>
</protein>
<keyword evidence="1" id="KW-1133">Transmembrane helix</keyword>
<organism evidence="2 3">
    <name type="scientific">Candidatus Shapirobacteria bacterium CG_4_8_14_3_um_filter_35_11</name>
    <dbReference type="NCBI Taxonomy" id="1974874"/>
    <lineage>
        <taxon>Bacteria</taxon>
        <taxon>Candidatus Shapironibacteriota</taxon>
    </lineage>
</organism>
<evidence type="ECO:0000313" key="2">
    <source>
        <dbReference type="EMBL" id="PJC80258.1"/>
    </source>
</evidence>
<proteinExistence type="predicted"/>
<gene>
    <name evidence="2" type="ORF">CO009_02450</name>
</gene>
<dbReference type="AlphaFoldDB" id="A0A2M8GJI6"/>
<dbReference type="Proteomes" id="UP000228960">
    <property type="component" value="Unassembled WGS sequence"/>
</dbReference>
<feature type="transmembrane region" description="Helical" evidence="1">
    <location>
        <begin position="75"/>
        <end position="96"/>
    </location>
</feature>
<sequence>DMSEPHRAVVDLQNEDLVLMKSTPETVVVSEKSNFFKVAKEMFDSVKPAGVVDFIVTKGIEGYAKFLDTIDRHPIASSVISVPVGVTTVFASAFLFR</sequence>
<feature type="non-terminal residue" evidence="2">
    <location>
        <position position="1"/>
    </location>
</feature>
<comment type="caution">
    <text evidence="2">The sequence shown here is derived from an EMBL/GenBank/DDBJ whole genome shotgun (WGS) entry which is preliminary data.</text>
</comment>
<accession>A0A2M8GJI6</accession>
<dbReference type="EMBL" id="PFQM01000064">
    <property type="protein sequence ID" value="PJC80258.1"/>
    <property type="molecule type" value="Genomic_DNA"/>
</dbReference>
<evidence type="ECO:0000313" key="3">
    <source>
        <dbReference type="Proteomes" id="UP000228960"/>
    </source>
</evidence>
<keyword evidence="1" id="KW-0812">Transmembrane</keyword>
<name>A0A2M8GJI6_9BACT</name>
<evidence type="ECO:0000256" key="1">
    <source>
        <dbReference type="SAM" id="Phobius"/>
    </source>
</evidence>
<keyword evidence="1" id="KW-0472">Membrane</keyword>